<feature type="signal peptide" evidence="6">
    <location>
        <begin position="1"/>
        <end position="18"/>
    </location>
</feature>
<dbReference type="InterPro" id="IPR033121">
    <property type="entry name" value="PEPTIDASE_A1"/>
</dbReference>
<proteinExistence type="inferred from homology"/>
<feature type="active site" evidence="3">
    <location>
        <position position="136"/>
    </location>
</feature>
<keyword evidence="4" id="KW-0645">Protease</keyword>
<dbReference type="PROSITE" id="PS00141">
    <property type="entry name" value="ASP_PROTEASE"/>
    <property type="match status" value="1"/>
</dbReference>
<feature type="region of interest" description="Disordered" evidence="5">
    <location>
        <begin position="441"/>
        <end position="480"/>
    </location>
</feature>
<dbReference type="InterPro" id="IPR021109">
    <property type="entry name" value="Peptidase_aspartic_dom_sf"/>
</dbReference>
<dbReference type="GO" id="GO:0004190">
    <property type="term" value="F:aspartic-type endopeptidase activity"/>
    <property type="evidence" value="ECO:0007669"/>
    <property type="project" value="UniProtKB-KW"/>
</dbReference>
<gene>
    <name evidence="8" type="ORF">Clacol_008270</name>
</gene>
<evidence type="ECO:0000256" key="6">
    <source>
        <dbReference type="SAM" id="SignalP"/>
    </source>
</evidence>
<evidence type="ECO:0000256" key="3">
    <source>
        <dbReference type="PIRSR" id="PIRSR601461-1"/>
    </source>
</evidence>
<evidence type="ECO:0000256" key="5">
    <source>
        <dbReference type="SAM" id="MobiDB-lite"/>
    </source>
</evidence>
<keyword evidence="9" id="KW-1185">Reference proteome</keyword>
<evidence type="ECO:0000313" key="9">
    <source>
        <dbReference type="Proteomes" id="UP001050691"/>
    </source>
</evidence>
<comment type="similarity">
    <text evidence="1 4">Belongs to the peptidase A1 family.</text>
</comment>
<dbReference type="PANTHER" id="PTHR47966:SF51">
    <property type="entry name" value="BETA-SITE APP-CLEAVING ENZYME, ISOFORM A-RELATED"/>
    <property type="match status" value="1"/>
</dbReference>
<evidence type="ECO:0000259" key="7">
    <source>
        <dbReference type="PROSITE" id="PS51767"/>
    </source>
</evidence>
<dbReference type="InterPro" id="IPR001969">
    <property type="entry name" value="Aspartic_peptidase_AS"/>
</dbReference>
<feature type="compositionally biased region" description="Low complexity" evidence="5">
    <location>
        <begin position="441"/>
        <end position="474"/>
    </location>
</feature>
<protein>
    <recommendedName>
        <fullName evidence="7">Peptidase A1 domain-containing protein</fullName>
    </recommendedName>
</protein>
<dbReference type="Gene3D" id="2.40.70.10">
    <property type="entry name" value="Acid Proteases"/>
    <property type="match status" value="2"/>
</dbReference>
<dbReference type="InterPro" id="IPR034164">
    <property type="entry name" value="Pepsin-like_dom"/>
</dbReference>
<dbReference type="AlphaFoldDB" id="A0AAV5AKJ4"/>
<dbReference type="CDD" id="cd05471">
    <property type="entry name" value="pepsin_like"/>
    <property type="match status" value="1"/>
</dbReference>
<evidence type="ECO:0000313" key="8">
    <source>
        <dbReference type="EMBL" id="GJJ14013.1"/>
    </source>
</evidence>
<organism evidence="8 9">
    <name type="scientific">Clathrus columnatus</name>
    <dbReference type="NCBI Taxonomy" id="1419009"/>
    <lineage>
        <taxon>Eukaryota</taxon>
        <taxon>Fungi</taxon>
        <taxon>Dikarya</taxon>
        <taxon>Basidiomycota</taxon>
        <taxon>Agaricomycotina</taxon>
        <taxon>Agaricomycetes</taxon>
        <taxon>Phallomycetidae</taxon>
        <taxon>Phallales</taxon>
        <taxon>Clathraceae</taxon>
        <taxon>Clathrus</taxon>
    </lineage>
</organism>
<feature type="domain" description="Peptidase A1" evidence="7">
    <location>
        <begin position="118"/>
        <end position="434"/>
    </location>
</feature>
<dbReference type="PROSITE" id="PS51767">
    <property type="entry name" value="PEPTIDASE_A1"/>
    <property type="match status" value="1"/>
</dbReference>
<evidence type="ECO:0000256" key="1">
    <source>
        <dbReference type="ARBA" id="ARBA00007447"/>
    </source>
</evidence>
<sequence>MFLSSSLITLALALVAAAGPIPHVPHVHPVLPRGASVPGSGVHCAVKTADGQFTLEGAVAHLNRTMNKYRQSLINLQNNGGTLDEGVIVMPMRPVAHTTSLTKRQSEALTDQEGGLEWTGVVSVGTPAQNFVIDFDTGSSDFWVPLTDCQTCAGKTLFDPSKSSSLKALNGNFSISYGDGSTASGLPFQDNALIRDKTIPVSLGGINVNNQIFAGAEVLTGNLVQTPGDGLMGLAFPAISNLGVNNTLFDAFAQGQIPQPQFSFKLAETGSSLFIGGQDPSLFTGATEFHPLSSGMGFWQIGNTTAKLGGVPAVSNFDAIIDSGTTLIVGPPQEVSTFYSQIPGAQLADPQSGFFTVPCSANVPSLAFNWGGKDWTVDPSLFNLGPISQGSSQCALAIVGSDTGLGDNTWILGDTFMQNVYSTFDFGQFAVGFSQLSQGGPASSSSSNSSSTVGTGSTPPTTPAAAPCPCNCTGSASPAA</sequence>
<dbReference type="GO" id="GO:0006508">
    <property type="term" value="P:proteolysis"/>
    <property type="evidence" value="ECO:0007669"/>
    <property type="project" value="UniProtKB-KW"/>
</dbReference>
<dbReference type="SUPFAM" id="SSF50630">
    <property type="entry name" value="Acid proteases"/>
    <property type="match status" value="1"/>
</dbReference>
<dbReference type="Pfam" id="PF00026">
    <property type="entry name" value="Asp"/>
    <property type="match status" value="1"/>
</dbReference>
<feature type="active site" evidence="3">
    <location>
        <position position="322"/>
    </location>
</feature>
<keyword evidence="2 4" id="KW-0064">Aspartyl protease</keyword>
<reference evidence="8" key="1">
    <citation type="submission" date="2021-10" db="EMBL/GenBank/DDBJ databases">
        <title>De novo Genome Assembly of Clathrus columnatus (Basidiomycota, Fungi) Using Illumina and Nanopore Sequence Data.</title>
        <authorList>
            <person name="Ogiso-Tanaka E."/>
            <person name="Itagaki H."/>
            <person name="Hosoya T."/>
            <person name="Hosaka K."/>
        </authorList>
    </citation>
    <scope>NUCLEOTIDE SEQUENCE</scope>
    <source>
        <strain evidence="8">MO-923</strain>
    </source>
</reference>
<dbReference type="EMBL" id="BPWL01000009">
    <property type="protein sequence ID" value="GJJ14013.1"/>
    <property type="molecule type" value="Genomic_DNA"/>
</dbReference>
<keyword evidence="6" id="KW-0732">Signal</keyword>
<dbReference type="Proteomes" id="UP001050691">
    <property type="component" value="Unassembled WGS sequence"/>
</dbReference>
<feature type="chain" id="PRO_5043876220" description="Peptidase A1 domain-containing protein" evidence="6">
    <location>
        <begin position="19"/>
        <end position="480"/>
    </location>
</feature>
<dbReference type="PANTHER" id="PTHR47966">
    <property type="entry name" value="BETA-SITE APP-CLEAVING ENZYME, ISOFORM A-RELATED"/>
    <property type="match status" value="1"/>
</dbReference>
<evidence type="ECO:0000256" key="2">
    <source>
        <dbReference type="ARBA" id="ARBA00022750"/>
    </source>
</evidence>
<comment type="caution">
    <text evidence="8">The sequence shown here is derived from an EMBL/GenBank/DDBJ whole genome shotgun (WGS) entry which is preliminary data.</text>
</comment>
<name>A0AAV5AKJ4_9AGAM</name>
<keyword evidence="4" id="KW-0378">Hydrolase</keyword>
<accession>A0AAV5AKJ4</accession>
<dbReference type="PRINTS" id="PR00792">
    <property type="entry name" value="PEPSIN"/>
</dbReference>
<dbReference type="InterPro" id="IPR001461">
    <property type="entry name" value="Aspartic_peptidase_A1"/>
</dbReference>
<evidence type="ECO:0000256" key="4">
    <source>
        <dbReference type="RuleBase" id="RU000454"/>
    </source>
</evidence>